<organism evidence="3">
    <name type="scientific">Laccaria bicolor (strain S238N-H82 / ATCC MYA-4686)</name>
    <name type="common">Bicoloured deceiver</name>
    <name type="synonym">Laccaria laccata var. bicolor</name>
    <dbReference type="NCBI Taxonomy" id="486041"/>
    <lineage>
        <taxon>Eukaryota</taxon>
        <taxon>Fungi</taxon>
        <taxon>Dikarya</taxon>
        <taxon>Basidiomycota</taxon>
        <taxon>Agaricomycotina</taxon>
        <taxon>Agaricomycetes</taxon>
        <taxon>Agaricomycetidae</taxon>
        <taxon>Agaricales</taxon>
        <taxon>Agaricineae</taxon>
        <taxon>Hydnangiaceae</taxon>
        <taxon>Laccaria</taxon>
    </lineage>
</organism>
<dbReference type="EMBL" id="DS547095">
    <property type="protein sequence ID" value="EDR11735.1"/>
    <property type="molecule type" value="Genomic_DNA"/>
</dbReference>
<dbReference type="KEGG" id="lbc:LACBIDRAFT_324499"/>
<dbReference type="OrthoDB" id="3232941at2759"/>
<keyword evidence="3" id="KW-1185">Reference proteome</keyword>
<sequence length="269" mass="30166">MAQCLDNFHQYKDIFIELEACSPGHFNILKIHSMQHYVALIRMFGSTDSFHIESPEQLHIDYAKNACRASNKKDYTVQMTIWLRRREAIDRFTLYLNWARNGSYKIDKDTSHPPPTSSTRDTNDDGGDDDKAIIISKAAPTSASIPSPAVNAYSVALHHPAALQGIQVPRASTSSNASRSFFKKSLKPALTVLKTSFEQHHLFPHVAVNQLKVHIWTSLSYALGNGMRKLKAHRFKISTQCRFEIVMVLTDEDASLGNVGNLILRADVG</sequence>
<dbReference type="GeneID" id="6073199"/>
<dbReference type="RefSeq" id="XP_001877632.1">
    <property type="nucleotide sequence ID" value="XM_001877597.1"/>
</dbReference>
<accession>B0D206</accession>
<dbReference type="Proteomes" id="UP000001194">
    <property type="component" value="Unassembled WGS sequence"/>
</dbReference>
<dbReference type="HOGENOM" id="CLU_1034645_0_0_1"/>
<dbReference type="AlphaFoldDB" id="B0D206"/>
<gene>
    <name evidence="2" type="ORF">LACBIDRAFT_324499</name>
</gene>
<dbReference type="InParanoid" id="B0D206"/>
<evidence type="ECO:0000256" key="1">
    <source>
        <dbReference type="SAM" id="MobiDB-lite"/>
    </source>
</evidence>
<evidence type="ECO:0000313" key="2">
    <source>
        <dbReference type="EMBL" id="EDR11735.1"/>
    </source>
</evidence>
<evidence type="ECO:0000313" key="3">
    <source>
        <dbReference type="Proteomes" id="UP000001194"/>
    </source>
</evidence>
<reference evidence="2 3" key="1">
    <citation type="journal article" date="2008" name="Nature">
        <title>The genome of Laccaria bicolor provides insights into mycorrhizal symbiosis.</title>
        <authorList>
            <person name="Martin F."/>
            <person name="Aerts A."/>
            <person name="Ahren D."/>
            <person name="Brun A."/>
            <person name="Danchin E.G.J."/>
            <person name="Duchaussoy F."/>
            <person name="Gibon J."/>
            <person name="Kohler A."/>
            <person name="Lindquist E."/>
            <person name="Pereda V."/>
            <person name="Salamov A."/>
            <person name="Shapiro H.J."/>
            <person name="Wuyts J."/>
            <person name="Blaudez D."/>
            <person name="Buee M."/>
            <person name="Brokstein P."/>
            <person name="Canbaeck B."/>
            <person name="Cohen D."/>
            <person name="Courty P.E."/>
            <person name="Coutinho P.M."/>
            <person name="Delaruelle C."/>
            <person name="Detter J.C."/>
            <person name="Deveau A."/>
            <person name="DiFazio S."/>
            <person name="Duplessis S."/>
            <person name="Fraissinet-Tachet L."/>
            <person name="Lucic E."/>
            <person name="Frey-Klett P."/>
            <person name="Fourrey C."/>
            <person name="Feussner I."/>
            <person name="Gay G."/>
            <person name="Grimwood J."/>
            <person name="Hoegger P.J."/>
            <person name="Jain P."/>
            <person name="Kilaru S."/>
            <person name="Labbe J."/>
            <person name="Lin Y.C."/>
            <person name="Legue V."/>
            <person name="Le Tacon F."/>
            <person name="Marmeisse R."/>
            <person name="Melayah D."/>
            <person name="Montanini B."/>
            <person name="Muratet M."/>
            <person name="Nehls U."/>
            <person name="Niculita-Hirzel H."/>
            <person name="Oudot-Le Secq M.P."/>
            <person name="Peter M."/>
            <person name="Quesneville H."/>
            <person name="Rajashekar B."/>
            <person name="Reich M."/>
            <person name="Rouhier N."/>
            <person name="Schmutz J."/>
            <person name="Yin T."/>
            <person name="Chalot M."/>
            <person name="Henrissat B."/>
            <person name="Kuees U."/>
            <person name="Lucas S."/>
            <person name="Van de Peer Y."/>
            <person name="Podila G.K."/>
            <person name="Polle A."/>
            <person name="Pukkila P.J."/>
            <person name="Richardson P.M."/>
            <person name="Rouze P."/>
            <person name="Sanders I.R."/>
            <person name="Stajich J.E."/>
            <person name="Tunlid A."/>
            <person name="Tuskan G."/>
            <person name="Grigoriev I.V."/>
        </authorList>
    </citation>
    <scope>NUCLEOTIDE SEQUENCE [LARGE SCALE GENOMIC DNA]</scope>
    <source>
        <strain evidence="3">S238N-H82 / ATCC MYA-4686</strain>
    </source>
</reference>
<name>B0D206_LACBS</name>
<protein>
    <submittedName>
        <fullName evidence="2">Predicted protein</fullName>
    </submittedName>
</protein>
<feature type="region of interest" description="Disordered" evidence="1">
    <location>
        <begin position="106"/>
        <end position="131"/>
    </location>
</feature>
<proteinExistence type="predicted"/>